<dbReference type="AlphaFoldDB" id="A0A8D0HDB6"/>
<evidence type="ECO:0000313" key="2">
    <source>
        <dbReference type="Proteomes" id="UP000694392"/>
    </source>
</evidence>
<dbReference type="GeneTree" id="ENSGT00390000006935"/>
<organism evidence="1 2">
    <name type="scientific">Sphenodon punctatus</name>
    <name type="common">Tuatara</name>
    <name type="synonym">Hatteria punctata</name>
    <dbReference type="NCBI Taxonomy" id="8508"/>
    <lineage>
        <taxon>Eukaryota</taxon>
        <taxon>Metazoa</taxon>
        <taxon>Chordata</taxon>
        <taxon>Craniata</taxon>
        <taxon>Vertebrata</taxon>
        <taxon>Euteleostomi</taxon>
        <taxon>Lepidosauria</taxon>
        <taxon>Sphenodontia</taxon>
        <taxon>Sphenodontidae</taxon>
        <taxon>Sphenodon</taxon>
    </lineage>
</organism>
<dbReference type="Proteomes" id="UP000694392">
    <property type="component" value="Unplaced"/>
</dbReference>
<evidence type="ECO:0000313" key="1">
    <source>
        <dbReference type="Ensembl" id="ENSSPUP00000018112.1"/>
    </source>
</evidence>
<accession>A0A8D0HDB6</accession>
<dbReference type="Pfam" id="PF14983">
    <property type="entry name" value="SPMIP10-like"/>
    <property type="match status" value="1"/>
</dbReference>
<dbReference type="GO" id="GO:0036126">
    <property type="term" value="C:sperm flagellum"/>
    <property type="evidence" value="ECO:0007669"/>
    <property type="project" value="Ensembl"/>
</dbReference>
<dbReference type="InterPro" id="IPR027965">
    <property type="entry name" value="SPMIP10"/>
</dbReference>
<reference evidence="1" key="1">
    <citation type="submission" date="2025-08" db="UniProtKB">
        <authorList>
            <consortium name="Ensembl"/>
        </authorList>
    </citation>
    <scope>IDENTIFICATION</scope>
</reference>
<dbReference type="OMA" id="CHGEERD"/>
<name>A0A8D0HDB6_SPHPU</name>
<dbReference type="PANTHER" id="PTHR35247:SF1">
    <property type="entry name" value="TESTIS-EXPRESSED PROTEIN 43"/>
    <property type="match status" value="1"/>
</dbReference>
<keyword evidence="2" id="KW-1185">Reference proteome</keyword>
<sequence length="90" mass="10567">MIPKFYVMPWKEAMKHRNITLKHAEQVGLYSGAVEDSLFLNKSERLCHGEDRKQVWNKIPQKMLTADIPIYSHLSRYHKSVVALGFRLKL</sequence>
<proteinExistence type="predicted"/>
<dbReference type="PANTHER" id="PTHR35247">
    <property type="entry name" value="TESTIS-EXPRESSED PROTEIN 43"/>
    <property type="match status" value="1"/>
</dbReference>
<dbReference type="GO" id="GO:0160112">
    <property type="term" value="C:axonemal B tubule inner sheath"/>
    <property type="evidence" value="ECO:0007669"/>
    <property type="project" value="Ensembl"/>
</dbReference>
<dbReference type="Ensembl" id="ENSSPUT00000019291.1">
    <property type="protein sequence ID" value="ENSSPUP00000018112.1"/>
    <property type="gene ID" value="ENSSPUG00000013992.1"/>
</dbReference>
<gene>
    <name evidence="1" type="primary">SPMIP10</name>
</gene>
<protein>
    <submittedName>
        <fullName evidence="1">Sperm microtubule inner protein 10</fullName>
    </submittedName>
</protein>
<dbReference type="GO" id="GO:0030317">
    <property type="term" value="P:flagellated sperm motility"/>
    <property type="evidence" value="ECO:0007669"/>
    <property type="project" value="Ensembl"/>
</dbReference>
<reference evidence="1" key="2">
    <citation type="submission" date="2025-09" db="UniProtKB">
        <authorList>
            <consortium name="Ensembl"/>
        </authorList>
    </citation>
    <scope>IDENTIFICATION</scope>
</reference>